<dbReference type="EMBL" id="LK932509">
    <property type="protein sequence ID" value="CDS86733.1"/>
    <property type="molecule type" value="Genomic_DNA"/>
</dbReference>
<dbReference type="GeneID" id="66353783"/>
<reference evidence="6" key="4">
    <citation type="submission" date="2021-06" db="EMBL/GenBank/DDBJ databases">
        <authorList>
            <consortium name="NCBI Pathogen Detection Project"/>
        </authorList>
    </citation>
    <scope>NUCLEOTIDE SEQUENCE</scope>
    <source>
        <strain evidence="6">HN1000</strain>
    </source>
</reference>
<dbReference type="PROSITE" id="PS50977">
    <property type="entry name" value="HTH_TETR_2"/>
    <property type="match status" value="1"/>
</dbReference>
<evidence type="ECO:0000313" key="5">
    <source>
        <dbReference type="EMBL" id="CDS86733.1"/>
    </source>
</evidence>
<dbReference type="Gene3D" id="1.10.357.10">
    <property type="entry name" value="Tetracycline Repressor, domain 2"/>
    <property type="match status" value="1"/>
</dbReference>
<evidence type="ECO:0000256" key="1">
    <source>
        <dbReference type="ARBA" id="ARBA00023125"/>
    </source>
</evidence>
<accession>A0A031WH12</accession>
<evidence type="ECO:0000313" key="6">
    <source>
        <dbReference type="EMBL" id="HBH1541176.1"/>
    </source>
</evidence>
<dbReference type="EMBL" id="CAAJVP010000002">
    <property type="protein sequence ID" value="VHX96435.1"/>
    <property type="molecule type" value="Genomic_DNA"/>
</dbReference>
<dbReference type="EMBL" id="LK932392">
    <property type="protein sequence ID" value="CDS86251.1"/>
    <property type="molecule type" value="Genomic_DNA"/>
</dbReference>
<dbReference type="Pfam" id="PF00440">
    <property type="entry name" value="TetR_N"/>
    <property type="match status" value="1"/>
</dbReference>
<dbReference type="EMBL" id="DAEPXK010000005">
    <property type="protein sequence ID" value="HBH1541176.1"/>
    <property type="molecule type" value="Genomic_DNA"/>
</dbReference>
<reference evidence="6" key="3">
    <citation type="journal article" date="2018" name="Genome Biol.">
        <title>SKESA: strategic k-mer extension for scrupulous assemblies.</title>
        <authorList>
            <person name="Souvorov A."/>
            <person name="Agarwala R."/>
            <person name="Lipman D.J."/>
        </authorList>
    </citation>
    <scope>NUCLEOTIDE SEQUENCE</scope>
    <source>
        <strain evidence="6">HN1000</strain>
    </source>
</reference>
<dbReference type="Proteomes" id="UP000189137">
    <property type="component" value="Unassembled WGS sequence"/>
</dbReference>
<dbReference type="PATRIC" id="fig|1496.1371.peg.2244"/>
<dbReference type="PRINTS" id="PR00455">
    <property type="entry name" value="HTHTETR"/>
</dbReference>
<name>A0A031WH12_CLODI</name>
<dbReference type="SMR" id="A0A031WH12"/>
<evidence type="ECO:0000313" key="7">
    <source>
        <dbReference type="EMBL" id="SJR83353.1"/>
    </source>
</evidence>
<feature type="DNA-binding region" description="H-T-H motif" evidence="2">
    <location>
        <begin position="29"/>
        <end position="48"/>
    </location>
</feature>
<dbReference type="PANTHER" id="PTHR43479">
    <property type="entry name" value="ACREF/ENVCD OPERON REPRESSOR-RELATED"/>
    <property type="match status" value="1"/>
</dbReference>
<dbReference type="Proteomes" id="UP000372533">
    <property type="component" value="Unassembled WGS sequence"/>
</dbReference>
<dbReference type="EMBL" id="CAADAN010000007">
    <property type="protein sequence ID" value="VFD32779.1"/>
    <property type="molecule type" value="Genomic_DNA"/>
</dbReference>
<dbReference type="InterPro" id="IPR050624">
    <property type="entry name" value="HTH-type_Tx_Regulator"/>
</dbReference>
<evidence type="ECO:0000313" key="8">
    <source>
        <dbReference type="EMBL" id="VFD32779.1"/>
    </source>
</evidence>
<evidence type="ECO:0000313" key="9">
    <source>
        <dbReference type="EMBL" id="VHX96435.1"/>
    </source>
</evidence>
<feature type="domain" description="HTH tetR-type" evidence="3">
    <location>
        <begin position="6"/>
        <end position="66"/>
    </location>
</feature>
<dbReference type="InterPro" id="IPR009057">
    <property type="entry name" value="Homeodomain-like_sf"/>
</dbReference>
<keyword evidence="1 2" id="KW-0238">DNA-binding</keyword>
<dbReference type="Proteomes" id="UP000878956">
    <property type="component" value="Unassembled WGS sequence"/>
</dbReference>
<dbReference type="GO" id="GO:0003677">
    <property type="term" value="F:DNA binding"/>
    <property type="evidence" value="ECO:0007669"/>
    <property type="project" value="UniProtKB-UniRule"/>
</dbReference>
<sequence length="180" mass="21898">MPKILENVKEDILKVSRDMILEEDYSNISIRKIAQRCGISAGTVYNYFNSKQEIIEYITKSEWDLLIRRIEYSNKNTEDYIKKLNIIFTEIRNFINKVHNIQYNDFLNTFETERFFEMKKHKDDFHEQLSNKVYEALEKESFFNNDKLVCNIIIKMFFSYSTYLHIEFEDLKPYIEKLIH</sequence>
<evidence type="ECO:0000313" key="10">
    <source>
        <dbReference type="Proteomes" id="UP000189137"/>
    </source>
</evidence>
<protein>
    <submittedName>
        <fullName evidence="8">TetR family transcriptional regulator</fullName>
    </submittedName>
    <submittedName>
        <fullName evidence="6">TetR/AcrR family transcriptional regulator</fullName>
    </submittedName>
    <submittedName>
        <fullName evidence="7">Transcriptional regulator BetI</fullName>
    </submittedName>
    <submittedName>
        <fullName evidence="4">Transcriptional regulator, TetR family</fullName>
    </submittedName>
</protein>
<organism evidence="4">
    <name type="scientific">Clostridioides difficile</name>
    <name type="common">Peptoclostridium difficile</name>
    <dbReference type="NCBI Taxonomy" id="1496"/>
    <lineage>
        <taxon>Bacteria</taxon>
        <taxon>Bacillati</taxon>
        <taxon>Bacillota</taxon>
        <taxon>Clostridia</taxon>
        <taxon>Peptostreptococcales</taxon>
        <taxon>Peptostreptococcaceae</taxon>
        <taxon>Clostridioides</taxon>
    </lineage>
</organism>
<gene>
    <name evidence="5" type="ORF">BN1096_560301</name>
    <name evidence="4" type="ORF">BN1097_540304</name>
    <name evidence="6" type="ORF">KRM00_000633</name>
    <name evidence="9" type="ORF">SAMEA1402366_00670</name>
    <name evidence="8" type="ORF">SAMEA1402399_02218</name>
    <name evidence="7" type="ORF">SAMEA3375112_00285</name>
</gene>
<evidence type="ECO:0000313" key="11">
    <source>
        <dbReference type="Proteomes" id="UP000372533"/>
    </source>
</evidence>
<dbReference type="AlphaFoldDB" id="A0A031WH12"/>
<evidence type="ECO:0000259" key="3">
    <source>
        <dbReference type="PROSITE" id="PS50977"/>
    </source>
</evidence>
<dbReference type="PANTHER" id="PTHR43479:SF11">
    <property type="entry name" value="ACREF_ENVCD OPERON REPRESSOR-RELATED"/>
    <property type="match status" value="1"/>
</dbReference>
<evidence type="ECO:0000256" key="2">
    <source>
        <dbReference type="PROSITE-ProRule" id="PRU00335"/>
    </source>
</evidence>
<dbReference type="EMBL" id="FUPS01000001">
    <property type="protein sequence ID" value="SJR83353.1"/>
    <property type="molecule type" value="Genomic_DNA"/>
</dbReference>
<evidence type="ECO:0000313" key="12">
    <source>
        <dbReference type="Proteomes" id="UP000411588"/>
    </source>
</evidence>
<reference evidence="4" key="1">
    <citation type="submission" date="2014-07" db="EMBL/GenBank/DDBJ databases">
        <authorList>
            <person name="Monot Marc"/>
        </authorList>
    </citation>
    <scope>NUCLEOTIDE SEQUENCE</scope>
    <source>
        <strain evidence="4">7032994</strain>
    </source>
</reference>
<reference evidence="7 10" key="2">
    <citation type="submission" date="2017-02" db="EMBL/GenBank/DDBJ databases">
        <authorList>
            <consortium name="Pathogen Informatics"/>
        </authorList>
    </citation>
    <scope>NUCLEOTIDE SEQUENCE [LARGE SCALE GENOMIC DNA]</scope>
    <source>
        <strain evidence="12">clo34</strain>
        <strain evidence="8">Clo34</strain>
        <strain evidence="11">tl291</strain>
        <strain evidence="9">Tl291</strain>
        <strain evidence="7 10">VRECD0157</strain>
    </source>
</reference>
<dbReference type="InterPro" id="IPR001647">
    <property type="entry name" value="HTH_TetR"/>
</dbReference>
<dbReference type="Proteomes" id="UP000411588">
    <property type="component" value="Unassembled WGS sequence"/>
</dbReference>
<dbReference type="RefSeq" id="WP_003438468.1">
    <property type="nucleotide sequence ID" value="NZ_AP031492.1"/>
</dbReference>
<dbReference type="SUPFAM" id="SSF46689">
    <property type="entry name" value="Homeodomain-like"/>
    <property type="match status" value="1"/>
</dbReference>
<evidence type="ECO:0000313" key="4">
    <source>
        <dbReference type="EMBL" id="CDS86251.1"/>
    </source>
</evidence>
<proteinExistence type="predicted"/>